<name>A0A3P7J8C4_STRVU</name>
<reference evidence="1 2" key="1">
    <citation type="submission" date="2018-11" db="EMBL/GenBank/DDBJ databases">
        <authorList>
            <consortium name="Pathogen Informatics"/>
        </authorList>
    </citation>
    <scope>NUCLEOTIDE SEQUENCE [LARGE SCALE GENOMIC DNA]</scope>
</reference>
<organism evidence="1 2">
    <name type="scientific">Strongylus vulgaris</name>
    <name type="common">Blood worm</name>
    <dbReference type="NCBI Taxonomy" id="40348"/>
    <lineage>
        <taxon>Eukaryota</taxon>
        <taxon>Metazoa</taxon>
        <taxon>Ecdysozoa</taxon>
        <taxon>Nematoda</taxon>
        <taxon>Chromadorea</taxon>
        <taxon>Rhabditida</taxon>
        <taxon>Rhabditina</taxon>
        <taxon>Rhabditomorpha</taxon>
        <taxon>Strongyloidea</taxon>
        <taxon>Strongylidae</taxon>
        <taxon>Strongylus</taxon>
    </lineage>
</organism>
<keyword evidence="2" id="KW-1185">Reference proteome</keyword>
<dbReference type="OrthoDB" id="19944at2759"/>
<sequence>MFNNVSDVFVVGTNGGKLIIYTISDQPRAEDVCKLQASSARLIIFTEEQIRSLYLPSLKPTRYKLKLTSTEGLRIRKASIVTLHNSTDIAGISSMLITPYGELLFLRQGGSELQRATISEHSLPWTVPCQGKTWPEPVTSRSESLA</sequence>
<proteinExistence type="predicted"/>
<dbReference type="Proteomes" id="UP000270094">
    <property type="component" value="Unassembled WGS sequence"/>
</dbReference>
<protein>
    <submittedName>
        <fullName evidence="1">Uncharacterized protein</fullName>
    </submittedName>
</protein>
<dbReference type="AlphaFoldDB" id="A0A3P7J8C4"/>
<evidence type="ECO:0000313" key="1">
    <source>
        <dbReference type="EMBL" id="VDM76169.1"/>
    </source>
</evidence>
<dbReference type="EMBL" id="UYYB01096466">
    <property type="protein sequence ID" value="VDM76169.1"/>
    <property type="molecule type" value="Genomic_DNA"/>
</dbReference>
<evidence type="ECO:0000313" key="2">
    <source>
        <dbReference type="Proteomes" id="UP000270094"/>
    </source>
</evidence>
<accession>A0A3P7J8C4</accession>
<gene>
    <name evidence="1" type="ORF">SVUK_LOCUS11167</name>
</gene>